<sequence length="58" mass="6841">MNKIFVKWEKKPGKNEGRLDMNALVTAMWMSKCLCPEVDWKNPAPQSEDEVSYHILFR</sequence>
<dbReference type="Proteomes" id="UP000886501">
    <property type="component" value="Unassembled WGS sequence"/>
</dbReference>
<proteinExistence type="predicted"/>
<name>A0ACB6ZD31_THEGA</name>
<reference evidence="1" key="1">
    <citation type="submission" date="2019-10" db="EMBL/GenBank/DDBJ databases">
        <authorList>
            <consortium name="DOE Joint Genome Institute"/>
            <person name="Kuo A."/>
            <person name="Miyauchi S."/>
            <person name="Kiss E."/>
            <person name="Drula E."/>
            <person name="Kohler A."/>
            <person name="Sanchez-Garcia M."/>
            <person name="Andreopoulos B."/>
            <person name="Barry K.W."/>
            <person name="Bonito G."/>
            <person name="Buee M."/>
            <person name="Carver A."/>
            <person name="Chen C."/>
            <person name="Cichocki N."/>
            <person name="Clum A."/>
            <person name="Culley D."/>
            <person name="Crous P.W."/>
            <person name="Fauchery L."/>
            <person name="Girlanda M."/>
            <person name="Hayes R."/>
            <person name="Keri Z."/>
            <person name="Labutti K."/>
            <person name="Lipzen A."/>
            <person name="Lombard V."/>
            <person name="Magnuson J."/>
            <person name="Maillard F."/>
            <person name="Morin E."/>
            <person name="Murat C."/>
            <person name="Nolan M."/>
            <person name="Ohm R."/>
            <person name="Pangilinan J."/>
            <person name="Pereira M."/>
            <person name="Perotto S."/>
            <person name="Peter M."/>
            <person name="Riley R."/>
            <person name="Sitrit Y."/>
            <person name="Stielow B."/>
            <person name="Szollosi G."/>
            <person name="Zifcakova L."/>
            <person name="Stursova M."/>
            <person name="Spatafora J.W."/>
            <person name="Tedersoo L."/>
            <person name="Vaario L.-M."/>
            <person name="Yamada A."/>
            <person name="Yan M."/>
            <person name="Wang P."/>
            <person name="Xu J."/>
            <person name="Bruns T."/>
            <person name="Baldrian P."/>
            <person name="Vilgalys R."/>
            <person name="Henrissat B."/>
            <person name="Grigoriev I.V."/>
            <person name="Hibbett D."/>
            <person name="Nagy L.G."/>
            <person name="Martin F.M."/>
        </authorList>
    </citation>
    <scope>NUCLEOTIDE SEQUENCE</scope>
    <source>
        <strain evidence="1">P2</strain>
    </source>
</reference>
<organism evidence="1 2">
    <name type="scientific">Thelephora ganbajun</name>
    <name type="common">Ganba fungus</name>
    <dbReference type="NCBI Taxonomy" id="370292"/>
    <lineage>
        <taxon>Eukaryota</taxon>
        <taxon>Fungi</taxon>
        <taxon>Dikarya</taxon>
        <taxon>Basidiomycota</taxon>
        <taxon>Agaricomycotina</taxon>
        <taxon>Agaricomycetes</taxon>
        <taxon>Thelephorales</taxon>
        <taxon>Thelephoraceae</taxon>
        <taxon>Thelephora</taxon>
    </lineage>
</organism>
<dbReference type="EMBL" id="MU118033">
    <property type="protein sequence ID" value="KAF9647454.1"/>
    <property type="molecule type" value="Genomic_DNA"/>
</dbReference>
<reference evidence="1" key="2">
    <citation type="journal article" date="2020" name="Nat. Commun.">
        <title>Large-scale genome sequencing of mycorrhizal fungi provides insights into the early evolution of symbiotic traits.</title>
        <authorList>
            <person name="Miyauchi S."/>
            <person name="Kiss E."/>
            <person name="Kuo A."/>
            <person name="Drula E."/>
            <person name="Kohler A."/>
            <person name="Sanchez-Garcia M."/>
            <person name="Morin E."/>
            <person name="Andreopoulos B."/>
            <person name="Barry K.W."/>
            <person name="Bonito G."/>
            <person name="Buee M."/>
            <person name="Carver A."/>
            <person name="Chen C."/>
            <person name="Cichocki N."/>
            <person name="Clum A."/>
            <person name="Culley D."/>
            <person name="Crous P.W."/>
            <person name="Fauchery L."/>
            <person name="Girlanda M."/>
            <person name="Hayes R.D."/>
            <person name="Keri Z."/>
            <person name="LaButti K."/>
            <person name="Lipzen A."/>
            <person name="Lombard V."/>
            <person name="Magnuson J."/>
            <person name="Maillard F."/>
            <person name="Murat C."/>
            <person name="Nolan M."/>
            <person name="Ohm R.A."/>
            <person name="Pangilinan J."/>
            <person name="Pereira M.F."/>
            <person name="Perotto S."/>
            <person name="Peter M."/>
            <person name="Pfister S."/>
            <person name="Riley R."/>
            <person name="Sitrit Y."/>
            <person name="Stielow J.B."/>
            <person name="Szollosi G."/>
            <person name="Zifcakova L."/>
            <person name="Stursova M."/>
            <person name="Spatafora J.W."/>
            <person name="Tedersoo L."/>
            <person name="Vaario L.M."/>
            <person name="Yamada A."/>
            <person name="Yan M."/>
            <person name="Wang P."/>
            <person name="Xu J."/>
            <person name="Bruns T."/>
            <person name="Baldrian P."/>
            <person name="Vilgalys R."/>
            <person name="Dunand C."/>
            <person name="Henrissat B."/>
            <person name="Grigoriev I.V."/>
            <person name="Hibbett D."/>
            <person name="Nagy L.G."/>
            <person name="Martin F.M."/>
        </authorList>
    </citation>
    <scope>NUCLEOTIDE SEQUENCE</scope>
    <source>
        <strain evidence="1">P2</strain>
    </source>
</reference>
<evidence type="ECO:0000313" key="2">
    <source>
        <dbReference type="Proteomes" id="UP000886501"/>
    </source>
</evidence>
<protein>
    <submittedName>
        <fullName evidence="1">Uncharacterized protein</fullName>
    </submittedName>
</protein>
<accession>A0ACB6ZD31</accession>
<evidence type="ECO:0000313" key="1">
    <source>
        <dbReference type="EMBL" id="KAF9647454.1"/>
    </source>
</evidence>
<comment type="caution">
    <text evidence="1">The sequence shown here is derived from an EMBL/GenBank/DDBJ whole genome shotgun (WGS) entry which is preliminary data.</text>
</comment>
<gene>
    <name evidence="1" type="ORF">BDM02DRAFT_3117031</name>
</gene>
<keyword evidence="2" id="KW-1185">Reference proteome</keyword>